<evidence type="ECO:0000259" key="1">
    <source>
        <dbReference type="Pfam" id="PF00931"/>
    </source>
</evidence>
<protein>
    <recommendedName>
        <fullName evidence="1">NB-ARC domain-containing protein</fullName>
    </recommendedName>
</protein>
<gene>
    <name evidence="2" type="ORF">C1H46_019967</name>
</gene>
<comment type="caution">
    <text evidence="2">The sequence shown here is derived from an EMBL/GenBank/DDBJ whole genome shotgun (WGS) entry which is preliminary data.</text>
</comment>
<reference evidence="2 3" key="1">
    <citation type="journal article" date="2019" name="G3 (Bethesda)">
        <title>Sequencing of a Wild Apple (Malus baccata) Genome Unravels the Differences Between Cultivated and Wild Apple Species Regarding Disease Resistance and Cold Tolerance.</title>
        <authorList>
            <person name="Chen X."/>
        </authorList>
    </citation>
    <scope>NUCLEOTIDE SEQUENCE [LARGE SCALE GENOMIC DNA]</scope>
    <source>
        <strain evidence="3">cv. Shandingzi</strain>
        <tissue evidence="2">Leaves</tissue>
    </source>
</reference>
<dbReference type="InterPro" id="IPR027417">
    <property type="entry name" value="P-loop_NTPase"/>
</dbReference>
<sequence>MAFESRISMVKDIIVELKKPDINRIGVYGLGGVGKTTLAKEVYREALEERLFDDVVIILNVKEKKDN</sequence>
<evidence type="ECO:0000313" key="3">
    <source>
        <dbReference type="Proteomes" id="UP000315295"/>
    </source>
</evidence>
<dbReference type="InterPro" id="IPR002182">
    <property type="entry name" value="NB-ARC"/>
</dbReference>
<dbReference type="Pfam" id="PF00931">
    <property type="entry name" value="NB-ARC"/>
    <property type="match status" value="1"/>
</dbReference>
<name>A0A540M6T3_MALBA</name>
<dbReference type="Proteomes" id="UP000315295">
    <property type="component" value="Unassembled WGS sequence"/>
</dbReference>
<keyword evidence="3" id="KW-1185">Reference proteome</keyword>
<dbReference type="GO" id="GO:0043531">
    <property type="term" value="F:ADP binding"/>
    <property type="evidence" value="ECO:0007669"/>
    <property type="project" value="InterPro"/>
</dbReference>
<feature type="domain" description="NB-ARC" evidence="1">
    <location>
        <begin position="9"/>
        <end position="59"/>
    </location>
</feature>
<dbReference type="AlphaFoldDB" id="A0A540M6T3"/>
<dbReference type="Gene3D" id="3.40.50.300">
    <property type="entry name" value="P-loop containing nucleotide triphosphate hydrolases"/>
    <property type="match status" value="1"/>
</dbReference>
<dbReference type="EMBL" id="VIEB01000343">
    <property type="protein sequence ID" value="TQD94416.1"/>
    <property type="molecule type" value="Genomic_DNA"/>
</dbReference>
<organism evidence="2 3">
    <name type="scientific">Malus baccata</name>
    <name type="common">Siberian crab apple</name>
    <name type="synonym">Pyrus baccata</name>
    <dbReference type="NCBI Taxonomy" id="106549"/>
    <lineage>
        <taxon>Eukaryota</taxon>
        <taxon>Viridiplantae</taxon>
        <taxon>Streptophyta</taxon>
        <taxon>Embryophyta</taxon>
        <taxon>Tracheophyta</taxon>
        <taxon>Spermatophyta</taxon>
        <taxon>Magnoliopsida</taxon>
        <taxon>eudicotyledons</taxon>
        <taxon>Gunneridae</taxon>
        <taxon>Pentapetalae</taxon>
        <taxon>rosids</taxon>
        <taxon>fabids</taxon>
        <taxon>Rosales</taxon>
        <taxon>Rosaceae</taxon>
        <taxon>Amygdaloideae</taxon>
        <taxon>Maleae</taxon>
        <taxon>Malus</taxon>
    </lineage>
</organism>
<evidence type="ECO:0000313" key="2">
    <source>
        <dbReference type="EMBL" id="TQD94416.1"/>
    </source>
</evidence>
<dbReference type="SUPFAM" id="SSF52540">
    <property type="entry name" value="P-loop containing nucleoside triphosphate hydrolases"/>
    <property type="match status" value="1"/>
</dbReference>
<accession>A0A540M6T3</accession>
<proteinExistence type="predicted"/>